<proteinExistence type="predicted"/>
<keyword evidence="3" id="KW-1185">Reference proteome</keyword>
<accession>A0AAQ0YPM9</accession>
<protein>
    <submittedName>
        <fullName evidence="2">Uncharacterized protein</fullName>
    </submittedName>
</protein>
<dbReference type="EMBL" id="PUUL01000036">
    <property type="protein sequence ID" value="RXD54990.1"/>
    <property type="molecule type" value="Genomic_DNA"/>
</dbReference>
<sequence>MRQFASAAPAAAGVGSSLAAVRPAELGACRLRQITRVLHGALARSPGLSCGENIQATSVNSTSVSGWPFRHALHHRQVPAITPENALVP</sequence>
<dbReference type="AlphaFoldDB" id="A0AAQ0YPM9"/>
<comment type="caution">
    <text evidence="2">The sequence shown here is derived from an EMBL/GenBank/DDBJ whole genome shotgun (WGS) entry which is preliminary data.</text>
</comment>
<dbReference type="Proteomes" id="UP000289372">
    <property type="component" value="Unassembled WGS sequence"/>
</dbReference>
<dbReference type="Proteomes" id="UP000035369">
    <property type="component" value="Unassembled WGS sequence"/>
</dbReference>
<dbReference type="EMBL" id="JZUY01000044">
    <property type="protein sequence ID" value="KLC03962.1"/>
    <property type="molecule type" value="Genomic_DNA"/>
</dbReference>
<evidence type="ECO:0000313" key="1">
    <source>
        <dbReference type="EMBL" id="KLC03962.1"/>
    </source>
</evidence>
<evidence type="ECO:0000313" key="3">
    <source>
        <dbReference type="Proteomes" id="UP000035369"/>
    </source>
</evidence>
<evidence type="ECO:0000313" key="4">
    <source>
        <dbReference type="Proteomes" id="UP000289372"/>
    </source>
</evidence>
<organism evidence="2 4">
    <name type="scientific">Xanthomonas perforans</name>
    <dbReference type="NCBI Taxonomy" id="442694"/>
    <lineage>
        <taxon>Bacteria</taxon>
        <taxon>Pseudomonadati</taxon>
        <taxon>Pseudomonadota</taxon>
        <taxon>Gammaproteobacteria</taxon>
        <taxon>Lysobacterales</taxon>
        <taxon>Lysobacteraceae</taxon>
        <taxon>Xanthomonas</taxon>
    </lineage>
</organism>
<evidence type="ECO:0000313" key="2">
    <source>
        <dbReference type="EMBL" id="RXD54990.1"/>
    </source>
</evidence>
<gene>
    <name evidence="2" type="ORF">DB769_07480</name>
    <name evidence="1" type="ORF">XP315_15515</name>
</gene>
<reference evidence="2 4" key="2">
    <citation type="submission" date="2018-02" db="EMBL/GenBank/DDBJ databases">
        <title>Characterization of Xanthomonas diversity in transplant houses and field plants.</title>
        <authorList>
            <person name="Abrahamian P."/>
            <person name="Timilsina S."/>
            <person name="Minsavage G.V."/>
            <person name="Goss E.M."/>
            <person name="Jones J.B."/>
            <person name="Vallad G.E."/>
        </authorList>
    </citation>
    <scope>NUCLEOTIDE SEQUENCE [LARGE SCALE GENOMIC DNA]</scope>
    <source>
        <strain evidence="2 4">GEV2132</strain>
    </source>
</reference>
<name>A0AAQ0YPM9_XANPE</name>
<reference evidence="1 3" key="1">
    <citation type="submission" date="2015-02" db="EMBL/GenBank/DDBJ databases">
        <title>Whole genome sequencing of multiple isolates of three species of pepper and tomato-infecting xanthomonads reveals genetic diversity in field strains and pinpoints effectors responsible for host specificity.</title>
        <authorList>
            <person name="Schwartz A."/>
            <person name="Dahlbeck D."/>
            <person name="Staskawicz B."/>
            <person name="Bart R."/>
            <person name="Potnis N."/>
            <person name="Minsavage G."/>
            <person name="Timilsina S."/>
            <person name="Goss E."/>
            <person name="Jones J."/>
            <person name="Vallad G."/>
            <person name="Barak J."/>
            <person name="Miller S."/>
            <person name="Ritchie D."/>
            <person name="Martins J.Jr."/>
            <person name="Patane J.S."/>
            <person name="Setubal J.C."/>
        </authorList>
    </citation>
    <scope>NUCLEOTIDE SEQUENCE [LARGE SCALE GENOMIC DNA]</scope>
    <source>
        <strain evidence="1 3">Xp3-15</strain>
    </source>
</reference>